<dbReference type="InterPro" id="IPR003594">
    <property type="entry name" value="HATPase_dom"/>
</dbReference>
<dbReference type="InterPro" id="IPR001789">
    <property type="entry name" value="Sig_transdc_resp-reg_receiver"/>
</dbReference>
<dbReference type="Pfam" id="PF00072">
    <property type="entry name" value="Response_reg"/>
    <property type="match status" value="2"/>
</dbReference>
<feature type="modified residue" description="4-aspartylphosphate" evidence="13">
    <location>
        <position position="777"/>
    </location>
</feature>
<dbReference type="SMART" id="SM00388">
    <property type="entry name" value="HisKA"/>
    <property type="match status" value="1"/>
</dbReference>
<dbReference type="Pfam" id="PF01627">
    <property type="entry name" value="Hpt"/>
    <property type="match status" value="1"/>
</dbReference>
<evidence type="ECO:0000256" key="4">
    <source>
        <dbReference type="ARBA" id="ARBA00022475"/>
    </source>
</evidence>
<evidence type="ECO:0000256" key="7">
    <source>
        <dbReference type="ARBA" id="ARBA00022741"/>
    </source>
</evidence>
<feature type="domain" description="HPt" evidence="20">
    <location>
        <begin position="905"/>
        <end position="995"/>
    </location>
</feature>
<organism evidence="21 22">
    <name type="scientific">Piscinibacterium candidicorallinum</name>
    <dbReference type="NCBI Taxonomy" id="1793872"/>
    <lineage>
        <taxon>Bacteria</taxon>
        <taxon>Pseudomonadati</taxon>
        <taxon>Pseudomonadota</taxon>
        <taxon>Betaproteobacteria</taxon>
        <taxon>Burkholderiales</taxon>
        <taxon>Piscinibacterium</taxon>
    </lineage>
</organism>
<evidence type="ECO:0000256" key="13">
    <source>
        <dbReference type="PROSITE-ProRule" id="PRU00169"/>
    </source>
</evidence>
<evidence type="ECO:0000256" key="3">
    <source>
        <dbReference type="ARBA" id="ARBA00012438"/>
    </source>
</evidence>
<dbReference type="PRINTS" id="PR00344">
    <property type="entry name" value="BCTRLSENSOR"/>
</dbReference>
<evidence type="ECO:0000256" key="14">
    <source>
        <dbReference type="SAM" id="Coils"/>
    </source>
</evidence>
<feature type="domain" description="Response regulatory" evidence="18">
    <location>
        <begin position="587"/>
        <end position="708"/>
    </location>
</feature>
<proteinExistence type="predicted"/>
<evidence type="ECO:0000256" key="9">
    <source>
        <dbReference type="ARBA" id="ARBA00022989"/>
    </source>
</evidence>
<comment type="subcellular location">
    <subcellularLocation>
        <location evidence="2">Cell membrane</location>
        <topology evidence="2">Multi-pass membrane protein</topology>
    </subcellularLocation>
</comment>
<accession>A0ABV7H5X7</accession>
<dbReference type="InterPro" id="IPR013655">
    <property type="entry name" value="PAS_fold_3"/>
</dbReference>
<comment type="catalytic activity">
    <reaction evidence="1">
        <text>ATP + protein L-histidine = ADP + protein N-phospho-L-histidine.</text>
        <dbReference type="EC" id="2.7.13.3"/>
    </reaction>
</comment>
<keyword evidence="8" id="KW-0067">ATP-binding</keyword>
<gene>
    <name evidence="21" type="ORF">ACFOEN_16950</name>
</gene>
<evidence type="ECO:0000256" key="1">
    <source>
        <dbReference type="ARBA" id="ARBA00000085"/>
    </source>
</evidence>
<keyword evidence="11 15" id="KW-0472">Membrane</keyword>
<dbReference type="InterPro" id="IPR003661">
    <property type="entry name" value="HisK_dim/P_dom"/>
</dbReference>
<keyword evidence="7" id="KW-0547">Nucleotide-binding</keyword>
<dbReference type="Pfam" id="PF02518">
    <property type="entry name" value="HATPase_c"/>
    <property type="match status" value="1"/>
</dbReference>
<dbReference type="InterPro" id="IPR008207">
    <property type="entry name" value="Sig_transdc_His_kin_Hpt_dom"/>
</dbReference>
<dbReference type="SMART" id="SM00387">
    <property type="entry name" value="HATPase_c"/>
    <property type="match status" value="1"/>
</dbReference>
<dbReference type="SUPFAM" id="SSF47226">
    <property type="entry name" value="Histidine-containing phosphotransfer domain, HPT domain"/>
    <property type="match status" value="1"/>
</dbReference>
<keyword evidence="22" id="KW-1185">Reference proteome</keyword>
<dbReference type="Pfam" id="PF00512">
    <property type="entry name" value="HisKA"/>
    <property type="match status" value="1"/>
</dbReference>
<dbReference type="InterPro" id="IPR004358">
    <property type="entry name" value="Sig_transdc_His_kin-like_C"/>
</dbReference>
<dbReference type="InterPro" id="IPR036641">
    <property type="entry name" value="HPT_dom_sf"/>
</dbReference>
<evidence type="ECO:0000256" key="8">
    <source>
        <dbReference type="ARBA" id="ARBA00022840"/>
    </source>
</evidence>
<dbReference type="SMART" id="SM00091">
    <property type="entry name" value="PAS"/>
    <property type="match status" value="2"/>
</dbReference>
<dbReference type="CDD" id="cd00088">
    <property type="entry name" value="HPT"/>
    <property type="match status" value="1"/>
</dbReference>
<dbReference type="Gene3D" id="3.40.50.2300">
    <property type="match status" value="2"/>
</dbReference>
<evidence type="ECO:0000256" key="6">
    <source>
        <dbReference type="ARBA" id="ARBA00022692"/>
    </source>
</evidence>
<dbReference type="EMBL" id="JBHRTI010000010">
    <property type="protein sequence ID" value="MFC3149313.1"/>
    <property type="molecule type" value="Genomic_DNA"/>
</dbReference>
<dbReference type="Gene3D" id="3.30.450.20">
    <property type="entry name" value="PAS domain"/>
    <property type="match status" value="2"/>
</dbReference>
<dbReference type="PROSITE" id="PS50109">
    <property type="entry name" value="HIS_KIN"/>
    <property type="match status" value="1"/>
</dbReference>
<dbReference type="SUPFAM" id="SSF55874">
    <property type="entry name" value="ATPase domain of HSP90 chaperone/DNA topoisomerase II/histidine kinase"/>
    <property type="match status" value="1"/>
</dbReference>
<feature type="domain" description="Histidine kinase" evidence="17">
    <location>
        <begin position="345"/>
        <end position="568"/>
    </location>
</feature>
<keyword evidence="16" id="KW-0732">Signal</keyword>
<dbReference type="Gene3D" id="1.20.120.160">
    <property type="entry name" value="HPT domain"/>
    <property type="match status" value="1"/>
</dbReference>
<dbReference type="Gene3D" id="3.30.565.10">
    <property type="entry name" value="Histidine kinase-like ATPase, C-terminal domain"/>
    <property type="match status" value="1"/>
</dbReference>
<keyword evidence="5 13" id="KW-0597">Phosphoprotein</keyword>
<dbReference type="InterPro" id="IPR005467">
    <property type="entry name" value="His_kinase_dom"/>
</dbReference>
<feature type="domain" description="Response regulatory" evidence="18">
    <location>
        <begin position="728"/>
        <end position="851"/>
    </location>
</feature>
<keyword evidence="4" id="KW-1003">Cell membrane</keyword>
<feature type="coiled-coil region" evidence="14">
    <location>
        <begin position="53"/>
        <end position="80"/>
    </location>
</feature>
<dbReference type="Proteomes" id="UP001595556">
    <property type="component" value="Unassembled WGS sequence"/>
</dbReference>
<dbReference type="InterPro" id="IPR011006">
    <property type="entry name" value="CheY-like_superfamily"/>
</dbReference>
<dbReference type="EC" id="2.7.13.3" evidence="3"/>
<dbReference type="PANTHER" id="PTHR45339">
    <property type="entry name" value="HYBRID SIGNAL TRANSDUCTION HISTIDINE KINASE J"/>
    <property type="match status" value="1"/>
</dbReference>
<sequence length="1005" mass="110094">MPKPPTLLPLSMLAISAPNLAQAAAADAQDGPPTLGLLAFVLLFVIAASVTWIVRLRRELECARAERATALAEAARLNRVMDCLPTPLFIKSASTRAVTYVNRAALAIAAKDRQAFIGRSARDIWAPAYATRLEAGDELLISGGRDIITDEFSIELSGKLRELRTIKGVIRDGATGEALEIIGLAVDNTEAAAAARVAERSVAYLRRFAESIDEYIFIATHDRSRYHYVSPQFERVMGLPAPSSPRDIELILSRVHPDDQPLVASRLSLEIESGQVDIKFRFDHPERGLRWLRLRTWRLRVPGEEALVQGMCGDITEEYERQLLLQRAKDEAEAGSRAKSQFLANMSHEIRTPMNGVLGMTEVLLGTNLDPSQRRHTETIYRSAESLLDTINDILDFSKIEAGHLDLSSEVFTLRTVVEDLFELLAPRAHTKRIELAHRIDNDIPAQLIGDPHRLRQVITNLVGNAIKFTDRGEVVLHARMDRMLPDGRVQVVISVIDTGMGIEPQIQGSLFQPFTQGNSTMSRRFGGTGLGLAISREIAVRMGGDLRLAASTPGKGSVFELALPLAIAPALADELDAVHARLVGLRVLIVEDNPTNRLILENQLAQWGISSVSAIDGQQGLDAMETAAQRGQRFDLVLADRQMPVMDGLEMTREMRRRPHLRDTMLAMLTSTDGVEGAAAAKDAGANGYLPKPVRQQELLNLLLELVSTPEQLNDARSKSSARFKGRVLLVEDNPVNQEVVRAMIEPLGCTLRIAHDGLDGLMALMDERFDLVLMDCQMPIMDGYTAVAHFRSGQYQGDHFVSPPNTPVVAVTAHAMEAEAQRCLAVGFDSYLAKPFKTRDIRALLETWIGLPQELVSDAVDPAMLGAKELATAADLGPASKASSDELDGTVIQQLRDMEKMGAPGLLRQIHSTFRSSSLDLIERLLQSARMADAAQVRFAAHTLKSASANVGAMGLSRLCAQIERDASEGRTEGLLKAAENATEVHARVLACWEDLIEGECHV</sequence>
<dbReference type="PROSITE" id="PS50110">
    <property type="entry name" value="RESPONSE_REGULATORY"/>
    <property type="match status" value="2"/>
</dbReference>
<feature type="transmembrane region" description="Helical" evidence="15">
    <location>
        <begin position="35"/>
        <end position="54"/>
    </location>
</feature>
<dbReference type="SMART" id="SM00448">
    <property type="entry name" value="REC"/>
    <property type="match status" value="2"/>
</dbReference>
<dbReference type="InterPro" id="IPR035965">
    <property type="entry name" value="PAS-like_dom_sf"/>
</dbReference>
<keyword evidence="14" id="KW-0175">Coiled coil</keyword>
<feature type="modified residue" description="4-aspartylphosphate" evidence="13">
    <location>
        <position position="641"/>
    </location>
</feature>
<comment type="caution">
    <text evidence="21">The sequence shown here is derived from an EMBL/GenBank/DDBJ whole genome shotgun (WGS) entry which is preliminary data.</text>
</comment>
<feature type="domain" description="PAS" evidence="19">
    <location>
        <begin position="201"/>
        <end position="274"/>
    </location>
</feature>
<dbReference type="SUPFAM" id="SSF52172">
    <property type="entry name" value="CheY-like"/>
    <property type="match status" value="2"/>
</dbReference>
<dbReference type="InterPro" id="IPR000014">
    <property type="entry name" value="PAS"/>
</dbReference>
<dbReference type="InterPro" id="IPR036097">
    <property type="entry name" value="HisK_dim/P_sf"/>
</dbReference>
<dbReference type="Pfam" id="PF08447">
    <property type="entry name" value="PAS_3"/>
    <property type="match status" value="1"/>
</dbReference>
<evidence type="ECO:0000256" key="12">
    <source>
        <dbReference type="PROSITE-ProRule" id="PRU00110"/>
    </source>
</evidence>
<evidence type="ECO:0000313" key="21">
    <source>
        <dbReference type="EMBL" id="MFC3149313.1"/>
    </source>
</evidence>
<dbReference type="CDD" id="cd16922">
    <property type="entry name" value="HATPase_EvgS-ArcB-TorS-like"/>
    <property type="match status" value="1"/>
</dbReference>
<dbReference type="RefSeq" id="WP_377305967.1">
    <property type="nucleotide sequence ID" value="NZ_CP180191.1"/>
</dbReference>
<keyword evidence="6 15" id="KW-0812">Transmembrane</keyword>
<protein>
    <recommendedName>
        <fullName evidence="3">histidine kinase</fullName>
        <ecNumber evidence="3">2.7.13.3</ecNumber>
    </recommendedName>
</protein>
<dbReference type="SUPFAM" id="SSF47384">
    <property type="entry name" value="Homodimeric domain of signal transducing histidine kinase"/>
    <property type="match status" value="1"/>
</dbReference>
<dbReference type="InterPro" id="IPR013656">
    <property type="entry name" value="PAS_4"/>
</dbReference>
<evidence type="ECO:0000256" key="15">
    <source>
        <dbReference type="SAM" id="Phobius"/>
    </source>
</evidence>
<evidence type="ECO:0000259" key="19">
    <source>
        <dbReference type="PROSITE" id="PS50112"/>
    </source>
</evidence>
<evidence type="ECO:0000256" key="10">
    <source>
        <dbReference type="ARBA" id="ARBA00023012"/>
    </source>
</evidence>
<evidence type="ECO:0000313" key="22">
    <source>
        <dbReference type="Proteomes" id="UP001595556"/>
    </source>
</evidence>
<dbReference type="Gene3D" id="1.10.287.130">
    <property type="match status" value="1"/>
</dbReference>
<reference evidence="22" key="1">
    <citation type="journal article" date="2019" name="Int. J. Syst. Evol. Microbiol.">
        <title>The Global Catalogue of Microorganisms (GCM) 10K type strain sequencing project: providing services to taxonomists for standard genome sequencing and annotation.</title>
        <authorList>
            <consortium name="The Broad Institute Genomics Platform"/>
            <consortium name="The Broad Institute Genome Sequencing Center for Infectious Disease"/>
            <person name="Wu L."/>
            <person name="Ma J."/>
        </authorList>
    </citation>
    <scope>NUCLEOTIDE SEQUENCE [LARGE SCALE GENOMIC DNA]</scope>
    <source>
        <strain evidence="22">KCTC 52168</strain>
    </source>
</reference>
<evidence type="ECO:0000256" key="16">
    <source>
        <dbReference type="SAM" id="SignalP"/>
    </source>
</evidence>
<dbReference type="InterPro" id="IPR036890">
    <property type="entry name" value="HATPase_C_sf"/>
</dbReference>
<feature type="signal peptide" evidence="16">
    <location>
        <begin position="1"/>
        <end position="23"/>
    </location>
</feature>
<keyword evidence="9 15" id="KW-1133">Transmembrane helix</keyword>
<name>A0ABV7H5X7_9BURK</name>
<keyword evidence="10" id="KW-0902">Two-component regulatory system</keyword>
<dbReference type="CDD" id="cd00082">
    <property type="entry name" value="HisKA"/>
    <property type="match status" value="1"/>
</dbReference>
<dbReference type="PROSITE" id="PS50894">
    <property type="entry name" value="HPT"/>
    <property type="match status" value="1"/>
</dbReference>
<evidence type="ECO:0000259" key="18">
    <source>
        <dbReference type="PROSITE" id="PS50110"/>
    </source>
</evidence>
<feature type="modified residue" description="Phosphohistidine" evidence="12">
    <location>
        <position position="944"/>
    </location>
</feature>
<evidence type="ECO:0000259" key="20">
    <source>
        <dbReference type="PROSITE" id="PS50894"/>
    </source>
</evidence>
<dbReference type="PANTHER" id="PTHR45339:SF1">
    <property type="entry name" value="HYBRID SIGNAL TRANSDUCTION HISTIDINE KINASE J"/>
    <property type="match status" value="1"/>
</dbReference>
<evidence type="ECO:0000256" key="5">
    <source>
        <dbReference type="ARBA" id="ARBA00022553"/>
    </source>
</evidence>
<dbReference type="SUPFAM" id="SSF55785">
    <property type="entry name" value="PYP-like sensor domain (PAS domain)"/>
    <property type="match status" value="2"/>
</dbReference>
<feature type="chain" id="PRO_5045140839" description="histidine kinase" evidence="16">
    <location>
        <begin position="24"/>
        <end position="1005"/>
    </location>
</feature>
<evidence type="ECO:0000256" key="2">
    <source>
        <dbReference type="ARBA" id="ARBA00004651"/>
    </source>
</evidence>
<evidence type="ECO:0000256" key="11">
    <source>
        <dbReference type="ARBA" id="ARBA00023136"/>
    </source>
</evidence>
<dbReference type="Pfam" id="PF08448">
    <property type="entry name" value="PAS_4"/>
    <property type="match status" value="1"/>
</dbReference>
<dbReference type="PROSITE" id="PS50112">
    <property type="entry name" value="PAS"/>
    <property type="match status" value="1"/>
</dbReference>
<evidence type="ECO:0000259" key="17">
    <source>
        <dbReference type="PROSITE" id="PS50109"/>
    </source>
</evidence>
<dbReference type="CDD" id="cd17546">
    <property type="entry name" value="REC_hyHK_CKI1_RcsC-like"/>
    <property type="match status" value="2"/>
</dbReference>